<dbReference type="Proteomes" id="UP001168528">
    <property type="component" value="Unassembled WGS sequence"/>
</dbReference>
<comment type="caution">
    <text evidence="2">The sequence shown here is derived from an EMBL/GenBank/DDBJ whole genome shotgun (WGS) entry which is preliminary data.</text>
</comment>
<proteinExistence type="predicted"/>
<evidence type="ECO:0000313" key="2">
    <source>
        <dbReference type="EMBL" id="MDO1446394.1"/>
    </source>
</evidence>
<evidence type="ECO:0000313" key="3">
    <source>
        <dbReference type="Proteomes" id="UP001168528"/>
    </source>
</evidence>
<keyword evidence="1" id="KW-0732">Signal</keyword>
<gene>
    <name evidence="2" type="ORF">Q0590_09050</name>
</gene>
<reference evidence="2" key="1">
    <citation type="submission" date="2023-07" db="EMBL/GenBank/DDBJ databases">
        <title>The genome sequence of Rhodocytophaga aerolata KACC 12507.</title>
        <authorList>
            <person name="Zhang X."/>
        </authorList>
    </citation>
    <scope>NUCLEOTIDE SEQUENCE</scope>
    <source>
        <strain evidence="2">KACC 12507</strain>
    </source>
</reference>
<dbReference type="RefSeq" id="WP_302037200.1">
    <property type="nucleotide sequence ID" value="NZ_JAUKPO010000004.1"/>
</dbReference>
<evidence type="ECO:0000256" key="1">
    <source>
        <dbReference type="SAM" id="SignalP"/>
    </source>
</evidence>
<dbReference type="NCBIfam" id="NF041634">
    <property type="entry name" value="HAEPLYID"/>
    <property type="match status" value="1"/>
</dbReference>
<protein>
    <submittedName>
        <fullName evidence="2">HAEPLYID family protein</fullName>
    </submittedName>
</protein>
<name>A0ABT8R4Q6_9BACT</name>
<accession>A0ABT8R4Q6</accession>
<sequence>MSFYKICLLASYMIGYPLTMYAQTFEESDKDTHQVPLKIMHAEPLYIDLIRDLGARKGEREWNIGMGMTDKLTYDSYQVLVEYEFAPINRVGMEVEVPLTFYTPNSRTEFRPANRIESLKTAVQYTFLVHQRARLSAAIGYLNELEVASFDKLTTRHMFTGYLVNPFLVVAKRIGANFHSLIYTGPQLRYHFSGSFWEKSYELHTNFHYMIPDTRNFIGMEINKHFAQGDFNLVIRPQMRLSIAENLLVGIVPGVPISKDQERLSFFMRLIYEPKHKKH</sequence>
<dbReference type="InterPro" id="IPR048131">
    <property type="entry name" value="HAEPLYID-like"/>
</dbReference>
<feature type="signal peptide" evidence="1">
    <location>
        <begin position="1"/>
        <end position="22"/>
    </location>
</feature>
<dbReference type="EMBL" id="JAUKPO010000004">
    <property type="protein sequence ID" value="MDO1446394.1"/>
    <property type="molecule type" value="Genomic_DNA"/>
</dbReference>
<feature type="chain" id="PRO_5046942299" evidence="1">
    <location>
        <begin position="23"/>
        <end position="279"/>
    </location>
</feature>
<organism evidence="2 3">
    <name type="scientific">Rhodocytophaga aerolata</name>
    <dbReference type="NCBI Taxonomy" id="455078"/>
    <lineage>
        <taxon>Bacteria</taxon>
        <taxon>Pseudomonadati</taxon>
        <taxon>Bacteroidota</taxon>
        <taxon>Cytophagia</taxon>
        <taxon>Cytophagales</taxon>
        <taxon>Rhodocytophagaceae</taxon>
        <taxon>Rhodocytophaga</taxon>
    </lineage>
</organism>
<keyword evidence="3" id="KW-1185">Reference proteome</keyword>